<protein>
    <submittedName>
        <fullName evidence="2">Uncharacterized protein</fullName>
    </submittedName>
</protein>
<comment type="caution">
    <text evidence="2">The sequence shown here is derived from an EMBL/GenBank/DDBJ whole genome shotgun (WGS) entry which is preliminary data.</text>
</comment>
<feature type="region of interest" description="Disordered" evidence="1">
    <location>
        <begin position="174"/>
        <end position="197"/>
    </location>
</feature>
<name>A0A0J8U9N1_9MYCO</name>
<gene>
    <name evidence="2" type="ORF">ACT17_11515</name>
</gene>
<proteinExistence type="predicted"/>
<dbReference type="Pfam" id="PF15598">
    <property type="entry name" value="Imm61"/>
    <property type="match status" value="1"/>
</dbReference>
<accession>A0A0J8U9N1</accession>
<dbReference type="Proteomes" id="UP000037594">
    <property type="component" value="Unassembled WGS sequence"/>
</dbReference>
<dbReference type="InterPro" id="IPR028953">
    <property type="entry name" value="Imm_IFT-like"/>
</dbReference>
<organism evidence="2 3">
    <name type="scientific">Mycolicibacterium conceptionense</name>
    <dbReference type="NCBI Taxonomy" id="451644"/>
    <lineage>
        <taxon>Bacteria</taxon>
        <taxon>Bacillati</taxon>
        <taxon>Actinomycetota</taxon>
        <taxon>Actinomycetes</taxon>
        <taxon>Mycobacteriales</taxon>
        <taxon>Mycobacteriaceae</taxon>
        <taxon>Mycolicibacterium</taxon>
    </lineage>
</organism>
<evidence type="ECO:0000256" key="1">
    <source>
        <dbReference type="SAM" id="MobiDB-lite"/>
    </source>
</evidence>
<dbReference type="RefSeq" id="WP_048895701.1">
    <property type="nucleotide sequence ID" value="NZ_LFOD01000008.1"/>
</dbReference>
<dbReference type="AlphaFoldDB" id="A0A0J8U9N1"/>
<dbReference type="OrthoDB" id="4726045at2"/>
<dbReference type="PATRIC" id="fig|451644.5.peg.2372"/>
<reference evidence="2 3" key="1">
    <citation type="submission" date="2015-06" db="EMBL/GenBank/DDBJ databases">
        <title>Genome sequence of Mycobacterium conceptionense strain MLE.</title>
        <authorList>
            <person name="Greninger A.L."/>
            <person name="Cunningham G."/>
            <person name="Chiu C.Y."/>
            <person name="Miller S."/>
        </authorList>
    </citation>
    <scope>NUCLEOTIDE SEQUENCE [LARGE SCALE GENOMIC DNA]</scope>
    <source>
        <strain evidence="2 3">MLE</strain>
    </source>
</reference>
<evidence type="ECO:0000313" key="2">
    <source>
        <dbReference type="EMBL" id="KMV18263.1"/>
    </source>
</evidence>
<evidence type="ECO:0000313" key="3">
    <source>
        <dbReference type="Proteomes" id="UP000037594"/>
    </source>
</evidence>
<dbReference type="EMBL" id="LFOD01000008">
    <property type="protein sequence ID" value="KMV18263.1"/>
    <property type="molecule type" value="Genomic_DNA"/>
</dbReference>
<sequence>MTTTPPPLSDTLRGWARAVGYLCTADDTTATTLLVPEAESPTRYHIRWRANARVEVVEASADEMRPLLFAANTAILETYLFGLFGDDLRENVGLPPLELPWAEDDLAPGYTVGKQLSRGYRVLSHHKVGPIAAAPDPTLSLLTLVPLSHFLGLSIADLKQSFLNEAGKPLMSGPRYTSMRTTGEFAATPPGVRSNIE</sequence>